<gene>
    <name evidence="2" type="ORF">SAMN02949497_0164</name>
</gene>
<dbReference type="EMBL" id="FXAM01000003">
    <property type="protein sequence ID" value="SMF97594.1"/>
    <property type="molecule type" value="Genomic_DNA"/>
</dbReference>
<evidence type="ECO:0000313" key="3">
    <source>
        <dbReference type="Proteomes" id="UP000192923"/>
    </source>
</evidence>
<protein>
    <submittedName>
        <fullName evidence="2">Uncharacterized protein</fullName>
    </submittedName>
</protein>
<proteinExistence type="predicted"/>
<dbReference type="Proteomes" id="UP000192923">
    <property type="component" value="Unassembled WGS sequence"/>
</dbReference>
<sequence>MHTSPKPIHTGHPRAGKTPEDIHPPEPSTAGSRPLFGYQRWLEPQEDDEGGESPLHMAFLGQD</sequence>
<evidence type="ECO:0000256" key="1">
    <source>
        <dbReference type="SAM" id="MobiDB-lite"/>
    </source>
</evidence>
<feature type="region of interest" description="Disordered" evidence="1">
    <location>
        <begin position="1"/>
        <end position="63"/>
    </location>
</feature>
<dbReference type="RefSeq" id="WP_085216617.1">
    <property type="nucleotide sequence ID" value="NZ_FXAM01000003.1"/>
</dbReference>
<keyword evidence="3" id="KW-1185">Reference proteome</keyword>
<dbReference type="AlphaFoldDB" id="A0A1Y6DBY9"/>
<reference evidence="2 3" key="1">
    <citation type="submission" date="2016-12" db="EMBL/GenBank/DDBJ databases">
        <authorList>
            <person name="Song W.-J."/>
            <person name="Kurnit D.M."/>
        </authorList>
    </citation>
    <scope>NUCLEOTIDE SEQUENCE [LARGE SCALE GENOMIC DNA]</scope>
    <source>
        <strain evidence="2 3">175</strain>
    </source>
</reference>
<accession>A0A1Y6DBY9</accession>
<name>A0A1Y6DBY9_9GAMM</name>
<evidence type="ECO:0000313" key="2">
    <source>
        <dbReference type="EMBL" id="SMF97594.1"/>
    </source>
</evidence>
<organism evidence="2 3">
    <name type="scientific">Methylomagnum ishizawai</name>
    <dbReference type="NCBI Taxonomy" id="1760988"/>
    <lineage>
        <taxon>Bacteria</taxon>
        <taxon>Pseudomonadati</taxon>
        <taxon>Pseudomonadota</taxon>
        <taxon>Gammaproteobacteria</taxon>
        <taxon>Methylococcales</taxon>
        <taxon>Methylococcaceae</taxon>
        <taxon>Methylomagnum</taxon>
    </lineage>
</organism>